<feature type="transmembrane region" description="Helical" evidence="6">
    <location>
        <begin position="153"/>
        <end position="174"/>
    </location>
</feature>
<keyword evidence="5 6" id="KW-0472">Membrane</keyword>
<name>A0A1T4KG94_9GAMM</name>
<dbReference type="Pfam" id="PF01040">
    <property type="entry name" value="UbiA"/>
    <property type="match status" value="1"/>
</dbReference>
<accession>A0A1T4KG94</accession>
<feature type="transmembrane region" description="Helical" evidence="6">
    <location>
        <begin position="125"/>
        <end position="141"/>
    </location>
</feature>
<dbReference type="GO" id="GO:0009234">
    <property type="term" value="P:menaquinone biosynthetic process"/>
    <property type="evidence" value="ECO:0007669"/>
    <property type="project" value="TreeGrafter"/>
</dbReference>
<reference evidence="7 8" key="1">
    <citation type="submission" date="2017-01" db="EMBL/GenBank/DDBJ databases">
        <title>Genome Sequencing of a Marine Spirillum, Oceanospirillum multiglobuliferum ATCC 33336, from Japan.</title>
        <authorList>
            <person name="Carney J.G."/>
            <person name="Trachtenberg A.M."/>
            <person name="Rheaume B.A."/>
            <person name="Linnane J.D."/>
            <person name="Pitts N.L."/>
            <person name="Mykles D.L."/>
            <person name="Maclea K.S."/>
        </authorList>
    </citation>
    <scope>NUCLEOTIDE SEQUENCE [LARGE SCALE GENOMIC DNA]</scope>
    <source>
        <strain evidence="7 8">ATCC 33336</strain>
    </source>
</reference>
<keyword evidence="8" id="KW-1185">Reference proteome</keyword>
<dbReference type="GO" id="GO:0016020">
    <property type="term" value="C:membrane"/>
    <property type="evidence" value="ECO:0007669"/>
    <property type="project" value="UniProtKB-SubCell"/>
</dbReference>
<dbReference type="Proteomes" id="UP000191418">
    <property type="component" value="Unassembled WGS sequence"/>
</dbReference>
<dbReference type="AlphaFoldDB" id="A0A1T4KG94"/>
<evidence type="ECO:0000256" key="6">
    <source>
        <dbReference type="SAM" id="Phobius"/>
    </source>
</evidence>
<feature type="transmembrane region" description="Helical" evidence="6">
    <location>
        <begin position="101"/>
        <end position="119"/>
    </location>
</feature>
<proteinExistence type="predicted"/>
<evidence type="ECO:0000256" key="1">
    <source>
        <dbReference type="ARBA" id="ARBA00004141"/>
    </source>
</evidence>
<evidence type="ECO:0000313" key="8">
    <source>
        <dbReference type="Proteomes" id="UP000191418"/>
    </source>
</evidence>
<dbReference type="PANTHER" id="PTHR13929">
    <property type="entry name" value="1,4-DIHYDROXY-2-NAPHTHOATE OCTAPRENYLTRANSFERASE"/>
    <property type="match status" value="1"/>
</dbReference>
<keyword evidence="2" id="KW-0808">Transferase</keyword>
<evidence type="ECO:0000313" key="7">
    <source>
        <dbReference type="EMBL" id="OPX56024.1"/>
    </source>
</evidence>
<keyword evidence="4 6" id="KW-1133">Transmembrane helix</keyword>
<evidence type="ECO:0000256" key="4">
    <source>
        <dbReference type="ARBA" id="ARBA00022989"/>
    </source>
</evidence>
<evidence type="ECO:0008006" key="9">
    <source>
        <dbReference type="Google" id="ProtNLM"/>
    </source>
</evidence>
<keyword evidence="3 6" id="KW-0812">Transmembrane</keyword>
<evidence type="ECO:0000256" key="2">
    <source>
        <dbReference type="ARBA" id="ARBA00022679"/>
    </source>
</evidence>
<dbReference type="RefSeq" id="WP_078743702.1">
    <property type="nucleotide sequence ID" value="NZ_FUXG01000001.1"/>
</dbReference>
<dbReference type="CDD" id="cd13962">
    <property type="entry name" value="PT_UbiA_UBIAD1"/>
    <property type="match status" value="1"/>
</dbReference>
<evidence type="ECO:0000256" key="3">
    <source>
        <dbReference type="ARBA" id="ARBA00022692"/>
    </source>
</evidence>
<feature type="transmembrane region" description="Helical" evidence="6">
    <location>
        <begin position="26"/>
        <end position="44"/>
    </location>
</feature>
<gene>
    <name evidence="7" type="ORF">BTE48_05550</name>
</gene>
<dbReference type="GO" id="GO:0042371">
    <property type="term" value="P:vitamin K biosynthetic process"/>
    <property type="evidence" value="ECO:0007669"/>
    <property type="project" value="TreeGrafter"/>
</dbReference>
<dbReference type="EMBL" id="MTSM01000005">
    <property type="protein sequence ID" value="OPX56024.1"/>
    <property type="molecule type" value="Genomic_DNA"/>
</dbReference>
<sequence length="302" mass="33507">MTTVSQVMQSVQGWEKYQLICAARPFSLTVALMSCLQGIMLGWAQSAQPLLLGLLILAGGILLQFGVNLINDHSDLKTLDQRFAGLTAAQKYWLQQAIIRNYRLGLVCFAIAGLIGLWLIQLRGLPLLALCITGLAGAYYYTQEPINYKCRGLGVPLVFLLMGVMMIGGASYVMSGSYDWTVFYLSLPLSLLTALLLLSNELRDYEADQQVGQTTLTVRIGYDFACKLYKGMVYLSFILVALLTWQGLVPSPWWLLLSLPALRQPFTLLKQPAEQRQALTPLTGRFHTLFGALLLLASFEIL</sequence>
<comment type="subcellular location">
    <subcellularLocation>
        <location evidence="1">Membrane</location>
        <topology evidence="1">Multi-pass membrane protein</topology>
    </subcellularLocation>
</comment>
<feature type="transmembrane region" description="Helical" evidence="6">
    <location>
        <begin position="233"/>
        <end position="257"/>
    </location>
</feature>
<dbReference type="STRING" id="64969.SAMN02745127_00070"/>
<dbReference type="GO" id="GO:0004659">
    <property type="term" value="F:prenyltransferase activity"/>
    <property type="evidence" value="ECO:0007669"/>
    <property type="project" value="InterPro"/>
</dbReference>
<protein>
    <recommendedName>
        <fullName evidence="9">1,4-dihydroxy-2-naphthoate octaprenyltransferase</fullName>
    </recommendedName>
</protein>
<dbReference type="InterPro" id="IPR026046">
    <property type="entry name" value="UBIAD1"/>
</dbReference>
<evidence type="ECO:0000256" key="5">
    <source>
        <dbReference type="ARBA" id="ARBA00023136"/>
    </source>
</evidence>
<feature type="transmembrane region" description="Helical" evidence="6">
    <location>
        <begin position="50"/>
        <end position="70"/>
    </location>
</feature>
<comment type="caution">
    <text evidence="7">The sequence shown here is derived from an EMBL/GenBank/DDBJ whole genome shotgun (WGS) entry which is preliminary data.</text>
</comment>
<dbReference type="InterPro" id="IPR000537">
    <property type="entry name" value="UbiA_prenyltransferase"/>
</dbReference>
<dbReference type="PANTHER" id="PTHR13929:SF0">
    <property type="entry name" value="UBIA PRENYLTRANSFERASE DOMAIN-CONTAINING PROTEIN 1"/>
    <property type="match status" value="1"/>
</dbReference>
<organism evidence="7 8">
    <name type="scientific">Oceanospirillum multiglobuliferum</name>
    <dbReference type="NCBI Taxonomy" id="64969"/>
    <lineage>
        <taxon>Bacteria</taxon>
        <taxon>Pseudomonadati</taxon>
        <taxon>Pseudomonadota</taxon>
        <taxon>Gammaproteobacteria</taxon>
        <taxon>Oceanospirillales</taxon>
        <taxon>Oceanospirillaceae</taxon>
        <taxon>Oceanospirillum</taxon>
    </lineage>
</organism>
<feature type="transmembrane region" description="Helical" evidence="6">
    <location>
        <begin position="180"/>
        <end position="198"/>
    </location>
</feature>
<dbReference type="PIRSF" id="PIRSF005355">
    <property type="entry name" value="UBIAD1"/>
    <property type="match status" value="1"/>
</dbReference>
<dbReference type="OrthoDB" id="9767568at2"/>